<dbReference type="GO" id="GO:0015297">
    <property type="term" value="F:antiporter activity"/>
    <property type="evidence" value="ECO:0007669"/>
    <property type="project" value="UniProtKB-KW"/>
</dbReference>
<dbReference type="InterPro" id="IPR050332">
    <property type="entry name" value="GPCR_2"/>
</dbReference>
<evidence type="ECO:0000259" key="39">
    <source>
        <dbReference type="PROSITE" id="PS50261"/>
    </source>
</evidence>
<dbReference type="PROSITE" id="PS50261">
    <property type="entry name" value="G_PROTEIN_RECEP_F2_4"/>
    <property type="match status" value="1"/>
</dbReference>
<comment type="similarity">
    <text evidence="4">Belongs to the mitochondrial carrier (TC 2.A.29) family.</text>
</comment>
<evidence type="ECO:0000256" key="33">
    <source>
        <dbReference type="ARBA" id="ARBA00072782"/>
    </source>
</evidence>
<evidence type="ECO:0000313" key="40">
    <source>
        <dbReference type="EMBL" id="CAI5765868.1"/>
    </source>
</evidence>
<dbReference type="InterPro" id="IPR003291">
    <property type="entry name" value="GPCR_2_glucagon_rcpt"/>
</dbReference>
<dbReference type="PROSITE" id="PS50227">
    <property type="entry name" value="G_PROTEIN_RECEP_F2_3"/>
    <property type="match status" value="1"/>
</dbReference>
<dbReference type="PROSITE" id="PS00650">
    <property type="entry name" value="G_PROTEIN_RECEP_F2_2"/>
    <property type="match status" value="1"/>
</dbReference>
<feature type="domain" description="G-protein coupled receptors family 2 profile 1" evidence="38">
    <location>
        <begin position="492"/>
        <end position="575"/>
    </location>
</feature>
<evidence type="ECO:0000256" key="25">
    <source>
        <dbReference type="ARBA" id="ARBA00050795"/>
    </source>
</evidence>
<keyword evidence="18" id="KW-1015">Disulfide bond</keyword>
<evidence type="ECO:0000256" key="12">
    <source>
        <dbReference type="ARBA" id="ARBA00022792"/>
    </source>
</evidence>
<evidence type="ECO:0000256" key="13">
    <source>
        <dbReference type="ARBA" id="ARBA00022989"/>
    </source>
</evidence>
<evidence type="ECO:0000256" key="6">
    <source>
        <dbReference type="ARBA" id="ARBA00022449"/>
    </source>
</evidence>
<evidence type="ECO:0000256" key="35">
    <source>
        <dbReference type="PROSITE-ProRule" id="PRU00282"/>
    </source>
</evidence>
<evidence type="ECO:0000256" key="36">
    <source>
        <dbReference type="SAM" id="MobiDB-lite"/>
    </source>
</evidence>
<feature type="transmembrane region" description="Helical" evidence="37">
    <location>
        <begin position="829"/>
        <end position="852"/>
    </location>
</feature>
<dbReference type="SUPFAM" id="SSF81321">
    <property type="entry name" value="Family A G protein-coupled receptor-like"/>
    <property type="match status" value="1"/>
</dbReference>
<comment type="catalytic activity">
    <reaction evidence="22">
        <text>(S)-malate(in) + sulfate(out) = (S)-malate(out) + sulfate(in)</text>
        <dbReference type="Rhea" id="RHEA:71615"/>
        <dbReference type="ChEBI" id="CHEBI:15589"/>
        <dbReference type="ChEBI" id="CHEBI:16189"/>
    </reaction>
</comment>
<dbReference type="PRINTS" id="PR01353">
    <property type="entry name" value="GLUCAGNFAMLY"/>
</dbReference>
<dbReference type="PRINTS" id="PR01354">
    <property type="entry name" value="GLUCAGONR"/>
</dbReference>
<dbReference type="InterPro" id="IPR017983">
    <property type="entry name" value="GPCR_2_secretin-like_CS"/>
</dbReference>
<dbReference type="InterPro" id="IPR001879">
    <property type="entry name" value="GPCR_2_extracellular_dom"/>
</dbReference>
<comment type="catalytic activity">
    <reaction evidence="26">
        <text>(S)-malate(in) + succinate(out) = (S)-malate(out) + succinate(in)</text>
        <dbReference type="Rhea" id="RHEA:29327"/>
        <dbReference type="ChEBI" id="CHEBI:15589"/>
        <dbReference type="ChEBI" id="CHEBI:30031"/>
    </reaction>
</comment>
<protein>
    <recommendedName>
        <fullName evidence="32">Glucagon receptor</fullName>
    </recommendedName>
    <alternativeName>
        <fullName evidence="33">Mitochondrial dicarboxylate carrier</fullName>
    </alternativeName>
    <alternativeName>
        <fullName evidence="34">Solute carrier family 25 member 10</fullName>
    </alternativeName>
</protein>
<evidence type="ECO:0000256" key="26">
    <source>
        <dbReference type="ARBA" id="ARBA00050932"/>
    </source>
</evidence>
<keyword evidence="7" id="KW-1003">Cell membrane</keyword>
<comment type="catalytic activity">
    <reaction evidence="27">
        <text>(S)-malate(in) + phosphate(out) = (S)-malate(out) + phosphate(in)</text>
        <dbReference type="Rhea" id="RHEA:71607"/>
        <dbReference type="ChEBI" id="CHEBI:15589"/>
        <dbReference type="ChEBI" id="CHEBI:43474"/>
    </reaction>
</comment>
<dbReference type="PANTHER" id="PTHR45620">
    <property type="entry name" value="PDF RECEPTOR-LIKE PROTEIN-RELATED"/>
    <property type="match status" value="1"/>
</dbReference>
<comment type="catalytic activity">
    <reaction evidence="25">
        <text>malonate(out) + (S)-malate(in) = malonate(in) + (S)-malate(out)</text>
        <dbReference type="Rhea" id="RHEA:71611"/>
        <dbReference type="ChEBI" id="CHEBI:15589"/>
        <dbReference type="ChEBI" id="CHEBI:15792"/>
    </reaction>
</comment>
<comment type="catalytic activity">
    <reaction evidence="23">
        <text>sulfate(out) + phosphate(in) = sulfate(in) + phosphate(out)</text>
        <dbReference type="Rhea" id="RHEA:71631"/>
        <dbReference type="ChEBI" id="CHEBI:16189"/>
        <dbReference type="ChEBI" id="CHEBI:43474"/>
    </reaction>
</comment>
<evidence type="ECO:0000313" key="41">
    <source>
        <dbReference type="Proteomes" id="UP001178461"/>
    </source>
</evidence>
<name>A0AA35JW57_9SAUR</name>
<evidence type="ECO:0000256" key="27">
    <source>
        <dbReference type="ARBA" id="ARBA00051541"/>
    </source>
</evidence>
<evidence type="ECO:0000256" key="29">
    <source>
        <dbReference type="ARBA" id="ARBA00052941"/>
    </source>
</evidence>
<evidence type="ECO:0000256" key="24">
    <source>
        <dbReference type="ARBA" id="ARBA00050604"/>
    </source>
</evidence>
<evidence type="ECO:0000256" key="34">
    <source>
        <dbReference type="ARBA" id="ARBA00076498"/>
    </source>
</evidence>
<comment type="catalytic activity">
    <reaction evidence="29">
        <text>succinate(out) + phosphate(in) = succinate(in) + phosphate(out)</text>
        <dbReference type="Rhea" id="RHEA:71627"/>
        <dbReference type="ChEBI" id="CHEBI:30031"/>
        <dbReference type="ChEBI" id="CHEBI:43474"/>
    </reaction>
</comment>
<evidence type="ECO:0000256" key="31">
    <source>
        <dbReference type="ARBA" id="ARBA00057945"/>
    </source>
</evidence>
<dbReference type="GO" id="GO:0007166">
    <property type="term" value="P:cell surface receptor signaling pathway"/>
    <property type="evidence" value="ECO:0007669"/>
    <property type="project" value="InterPro"/>
</dbReference>
<dbReference type="InterPro" id="IPR023395">
    <property type="entry name" value="MCP_dom_sf"/>
</dbReference>
<dbReference type="SMART" id="SM00008">
    <property type="entry name" value="HormR"/>
    <property type="match status" value="1"/>
</dbReference>
<keyword evidence="20" id="KW-0325">Glycoprotein</keyword>
<dbReference type="Gene3D" id="4.10.1240.10">
    <property type="entry name" value="GPCR, family 2, extracellular hormone receptor domain"/>
    <property type="match status" value="1"/>
</dbReference>
<dbReference type="GO" id="GO:0006869">
    <property type="term" value="P:lipid transport"/>
    <property type="evidence" value="ECO:0007669"/>
    <property type="project" value="UniProtKB-KW"/>
</dbReference>
<keyword evidence="14" id="KW-0297">G-protein coupled receptor</keyword>
<dbReference type="FunFam" id="1.50.40.10:FF:000043">
    <property type="entry name" value="mitochondrial dicarboxylate carrier isoform X2"/>
    <property type="match status" value="1"/>
</dbReference>
<feature type="transmembrane region" description="Helical" evidence="37">
    <location>
        <begin position="714"/>
        <end position="734"/>
    </location>
</feature>
<feature type="repeat" description="Solcar" evidence="35">
    <location>
        <begin position="148"/>
        <end position="235"/>
    </location>
</feature>
<dbReference type="Pfam" id="PF00153">
    <property type="entry name" value="Mito_carr"/>
    <property type="match status" value="3"/>
</dbReference>
<evidence type="ECO:0000256" key="17">
    <source>
        <dbReference type="ARBA" id="ARBA00023136"/>
    </source>
</evidence>
<evidence type="ECO:0000256" key="30">
    <source>
        <dbReference type="ARBA" id="ARBA00057279"/>
    </source>
</evidence>
<feature type="transmembrane region" description="Helical" evidence="37">
    <location>
        <begin position="626"/>
        <end position="644"/>
    </location>
</feature>
<dbReference type="Pfam" id="PF00002">
    <property type="entry name" value="7tm_2"/>
    <property type="match status" value="1"/>
</dbReference>
<evidence type="ECO:0000256" key="19">
    <source>
        <dbReference type="ARBA" id="ARBA00023170"/>
    </source>
</evidence>
<dbReference type="GO" id="GO:0005743">
    <property type="term" value="C:mitochondrial inner membrane"/>
    <property type="evidence" value="ECO:0007669"/>
    <property type="project" value="UniProtKB-SubCell"/>
</dbReference>
<dbReference type="Pfam" id="PF02793">
    <property type="entry name" value="HRM"/>
    <property type="match status" value="1"/>
</dbReference>
<feature type="transmembrane region" description="Helical" evidence="37">
    <location>
        <begin position="754"/>
        <end position="775"/>
    </location>
</feature>
<feature type="repeat" description="Solcar" evidence="35">
    <location>
        <begin position="244"/>
        <end position="327"/>
    </location>
</feature>
<sequence length="952" mass="106457">MAGVAPLRPRRFSAGSAGGEQEEAAAGLPGSGQRGGEEQQQPRRAGGAMVEKRVSRWYFGGLASCGAACCTHPLDLLKVHLQTQQEVKMRMTGMALRVIRNDGFLALYSGLSASLCRQMTYSLTRFAIYETVRDHLSQGAQGPMPFYQKVLLGAVGGFTGGFVGTPADMVNVRMQNDMKQPVHLRRNYSHALDGLYRVLREEGVKKLFSGASMAASRGALVTVGQLSCYDQAKQLVLGTGFLSDNILTHFLASFIAGGCATFLCQPLDVLKTRLMNSQGEYRGVVHCAMETAKLGPLAFYKQQHHNTVCRAVVTLLTPQHLLLTPNSPTNALVLPVGIATFATTRYGSPARLKLLLRCAMGTRRSLPPKPVSEAALSRGSGKSFERSASAQEPAQSDPLAGNFLDPLPGCDAPDGERRELKPHRQGSAKSAAGRSVGSQQLWEHPNVALQPCRGMSQPRLLSILLALVVCPQGPSAQIMDFLFESWKAYSEECYHNMSLLPLSTELVCNRTFDKYSCWPDAQPNSTVNVSCPWYLPWYDQVKHGYVFKKCDPDGQWVTTPEGKSLRDAHQCVMNNETILEQEWFAKIYGSFKVMYTVGYSVSLCTLILALAVLLGFSKLHCMRNYIHMNLFASFILKGISVLIIDKLLNTHFNQKIDDYSVGLWLSDEAAARCRAATVFMQYGIVANYCWLLVEGLYLHNLLVLAVFSERSYFSLYLCIGWGAPVLFIVPWVVVKFLYENIQCWSTNHNMGFWWILRFPVFLAILINFFIFIRIIQILVSKLRAHQMRYTDYKFRLAKSTLTLIPLLGIHEVVFAFVTDEHAEGTLRYVKLFFDLFLSSFQGMLVAILYCFVNKEVQSELMKKWTRWKLGWDIEEEYKHTYSHTPHVRNGGTRTGEKHKLVGNYLNGLGRSQATMHTSTQYLERTACSASENLAVAEQPHCYEFPDTAESNL</sequence>
<dbReference type="PANTHER" id="PTHR45620:SF29">
    <property type="entry name" value="GLUCAGON RECEPTOR"/>
    <property type="match status" value="1"/>
</dbReference>
<reference evidence="40" key="1">
    <citation type="submission" date="2022-12" db="EMBL/GenBank/DDBJ databases">
        <authorList>
            <person name="Alioto T."/>
            <person name="Alioto T."/>
            <person name="Gomez Garrido J."/>
        </authorList>
    </citation>
    <scope>NUCLEOTIDE SEQUENCE</scope>
</reference>
<feature type="domain" description="G-protein coupled receptors family 2 profile 2" evidence="39">
    <location>
        <begin position="591"/>
        <end position="853"/>
    </location>
</feature>
<comment type="subcellular location">
    <subcellularLocation>
        <location evidence="2">Cell membrane</location>
        <topology evidence="2">Multi-pass membrane protein</topology>
    </subcellularLocation>
    <subcellularLocation>
        <location evidence="1">Mitochondrion inner membrane</location>
        <topology evidence="1">Multi-pass membrane protein</topology>
    </subcellularLocation>
</comment>
<evidence type="ECO:0000256" key="3">
    <source>
        <dbReference type="ARBA" id="ARBA00005314"/>
    </source>
</evidence>
<comment type="catalytic activity">
    <reaction evidence="28">
        <text>malonate(out) + succinate(in) = malonate(in) + succinate(out)</text>
        <dbReference type="Rhea" id="RHEA:71667"/>
        <dbReference type="ChEBI" id="CHEBI:15792"/>
        <dbReference type="ChEBI" id="CHEBI:30031"/>
    </reaction>
</comment>
<feature type="region of interest" description="Disordered" evidence="36">
    <location>
        <begin position="367"/>
        <end position="438"/>
    </location>
</feature>
<comment type="function">
    <text evidence="30">G-protein coupled receptor for glucagon that plays a central role in the regulation of blood glucose levels and glucose homeostasis. Regulates the rate of hepatic glucose production by promoting glycogen hydrolysis and gluconeogenesis. Plays an important role in mediating the responses to fasting. Ligand binding causes a conformation change that triggers signaling via guanine nucleotide-binding proteins (G proteins) and modulates the activity of down-stream effectors, such as adenylate cyclase. Promotes activation of adenylate cyclase. Besides, plays a role in signaling via a phosphatidylinositol-calcium second messenger system.</text>
</comment>
<comment type="similarity">
    <text evidence="3">Belongs to the G-protein coupled receptor 2 family.</text>
</comment>
<dbReference type="Gene3D" id="1.20.1070.10">
    <property type="entry name" value="Rhodopsin 7-helix transmembrane proteins"/>
    <property type="match status" value="1"/>
</dbReference>
<dbReference type="FunFam" id="1.20.1070.10:FF:000133">
    <property type="entry name" value="Glucagon receptor a"/>
    <property type="match status" value="1"/>
</dbReference>
<proteinExistence type="inferred from homology"/>
<keyword evidence="19 40" id="KW-0675">Receptor</keyword>
<dbReference type="AlphaFoldDB" id="A0AA35JW57"/>
<dbReference type="InterPro" id="IPR017981">
    <property type="entry name" value="GPCR_2-like_7TM"/>
</dbReference>
<dbReference type="CDD" id="cd15267">
    <property type="entry name" value="7tmB1_GCGR"/>
    <property type="match status" value="1"/>
</dbReference>
<evidence type="ECO:0000256" key="4">
    <source>
        <dbReference type="ARBA" id="ARBA00006375"/>
    </source>
</evidence>
<evidence type="ECO:0000256" key="9">
    <source>
        <dbReference type="ARBA" id="ARBA00022692"/>
    </source>
</evidence>
<evidence type="ECO:0000256" key="10">
    <source>
        <dbReference type="ARBA" id="ARBA00022729"/>
    </source>
</evidence>
<dbReference type="FunFam" id="4.10.1240.10:FF:000009">
    <property type="entry name" value="Glucagon receptor"/>
    <property type="match status" value="1"/>
</dbReference>
<keyword evidence="13 37" id="KW-1133">Transmembrane helix</keyword>
<keyword evidence="8" id="KW-0597">Phosphoprotein</keyword>
<evidence type="ECO:0000256" key="11">
    <source>
        <dbReference type="ARBA" id="ARBA00022737"/>
    </source>
</evidence>
<keyword evidence="10" id="KW-0732">Signal</keyword>
<keyword evidence="15" id="KW-0445">Lipid transport</keyword>
<gene>
    <name evidence="40" type="ORF">PODLI_1B039242</name>
</gene>
<keyword evidence="5" id="KW-0813">Transport</keyword>
<feature type="transmembrane region" description="Helical" evidence="37">
    <location>
        <begin position="685"/>
        <end position="707"/>
    </location>
</feature>
<dbReference type="SUPFAM" id="SSF103506">
    <property type="entry name" value="Mitochondrial carrier"/>
    <property type="match status" value="1"/>
</dbReference>
<dbReference type="GO" id="GO:0004967">
    <property type="term" value="F:glucagon receptor activity"/>
    <property type="evidence" value="ECO:0007669"/>
    <property type="project" value="InterPro"/>
</dbReference>
<evidence type="ECO:0000256" key="15">
    <source>
        <dbReference type="ARBA" id="ARBA00023055"/>
    </source>
</evidence>
<dbReference type="Gene3D" id="1.50.40.10">
    <property type="entry name" value="Mitochondrial carrier domain"/>
    <property type="match status" value="1"/>
</dbReference>
<feature type="transmembrane region" description="Helical" evidence="37">
    <location>
        <begin position="796"/>
        <end position="817"/>
    </location>
</feature>
<organism evidence="40 41">
    <name type="scientific">Podarcis lilfordi</name>
    <name type="common">Lilford's wall lizard</name>
    <dbReference type="NCBI Taxonomy" id="74358"/>
    <lineage>
        <taxon>Eukaryota</taxon>
        <taxon>Metazoa</taxon>
        <taxon>Chordata</taxon>
        <taxon>Craniata</taxon>
        <taxon>Vertebrata</taxon>
        <taxon>Euteleostomi</taxon>
        <taxon>Lepidosauria</taxon>
        <taxon>Squamata</taxon>
        <taxon>Bifurcata</taxon>
        <taxon>Unidentata</taxon>
        <taxon>Episquamata</taxon>
        <taxon>Laterata</taxon>
        <taxon>Lacertibaenia</taxon>
        <taxon>Lacertidae</taxon>
        <taxon>Podarcis</taxon>
    </lineage>
</organism>
<dbReference type="InterPro" id="IPR018108">
    <property type="entry name" value="MCP_transmembrane"/>
</dbReference>
<accession>A0AA35JW57</accession>
<dbReference type="Proteomes" id="UP001178461">
    <property type="component" value="Chromosome 2"/>
</dbReference>
<keyword evidence="17 35" id="KW-0472">Membrane</keyword>
<evidence type="ECO:0000256" key="18">
    <source>
        <dbReference type="ARBA" id="ARBA00023157"/>
    </source>
</evidence>
<comment type="catalytic activity">
    <reaction evidence="24">
        <text>malonate(out) + phosphate(in) = malonate(in) + phosphate(out)</text>
        <dbReference type="Rhea" id="RHEA:71623"/>
        <dbReference type="ChEBI" id="CHEBI:15792"/>
        <dbReference type="ChEBI" id="CHEBI:43474"/>
    </reaction>
</comment>
<feature type="repeat" description="Solcar" evidence="35">
    <location>
        <begin position="51"/>
        <end position="135"/>
    </location>
</feature>
<evidence type="ECO:0000256" key="37">
    <source>
        <dbReference type="SAM" id="Phobius"/>
    </source>
</evidence>
<dbReference type="PROSITE" id="PS00649">
    <property type="entry name" value="G_PROTEIN_RECEP_F2_1"/>
    <property type="match status" value="1"/>
</dbReference>
<dbReference type="GO" id="GO:0007189">
    <property type="term" value="P:adenylate cyclase-activating G protein-coupled receptor signaling pathway"/>
    <property type="evidence" value="ECO:0007669"/>
    <property type="project" value="TreeGrafter"/>
</dbReference>
<evidence type="ECO:0000259" key="38">
    <source>
        <dbReference type="PROSITE" id="PS50227"/>
    </source>
</evidence>
<keyword evidence="11" id="KW-0677">Repeat</keyword>
<dbReference type="GO" id="GO:0005886">
    <property type="term" value="C:plasma membrane"/>
    <property type="evidence" value="ECO:0007669"/>
    <property type="project" value="UniProtKB-SubCell"/>
</dbReference>
<dbReference type="InterPro" id="IPR036445">
    <property type="entry name" value="GPCR_2_extracell_dom_sf"/>
</dbReference>
<feature type="region of interest" description="Disordered" evidence="36">
    <location>
        <begin position="1"/>
        <end position="48"/>
    </location>
</feature>
<evidence type="ECO:0000256" key="20">
    <source>
        <dbReference type="ARBA" id="ARBA00023180"/>
    </source>
</evidence>
<dbReference type="EMBL" id="OX395127">
    <property type="protein sequence ID" value="CAI5765868.1"/>
    <property type="molecule type" value="Genomic_DNA"/>
</dbReference>
<dbReference type="PRINTS" id="PR00249">
    <property type="entry name" value="GPCRSECRETIN"/>
</dbReference>
<evidence type="ECO:0000256" key="32">
    <source>
        <dbReference type="ARBA" id="ARBA00071417"/>
    </source>
</evidence>
<comment type="function">
    <text evidence="31">Catalyzes the electroneutral exchange or flux of physiologically important metabolites such as dicarboxylates (malonate, malate, succinate), inorganic sulfur-containing anions, and phosphate, across mitochondrial inner membrane. Plays an important role in gluconeogenesis, fatty acid metabolism, urea synthesis, and sulfur metabolism, particularly in liver, by supplying the substrates for the different metabolic processes. Regulates fatty acid release from adipocytes, and contributes to systemic insulin sensitivity.</text>
</comment>
<evidence type="ECO:0000256" key="2">
    <source>
        <dbReference type="ARBA" id="ARBA00004651"/>
    </source>
</evidence>
<dbReference type="PROSITE" id="PS50920">
    <property type="entry name" value="SOLCAR"/>
    <property type="match status" value="3"/>
</dbReference>
<keyword evidence="41" id="KW-1185">Reference proteome</keyword>
<dbReference type="InterPro" id="IPR000832">
    <property type="entry name" value="GPCR_2_secretin-like"/>
</dbReference>
<dbReference type="InterPro" id="IPR003290">
    <property type="entry name" value="GPCR_2_GLP1/glucagon_rcpt"/>
</dbReference>
<feature type="transmembrane region" description="Helical" evidence="37">
    <location>
        <begin position="593"/>
        <end position="614"/>
    </location>
</feature>
<keyword evidence="12" id="KW-0999">Mitochondrion inner membrane</keyword>
<evidence type="ECO:0000256" key="28">
    <source>
        <dbReference type="ARBA" id="ARBA00051777"/>
    </source>
</evidence>
<evidence type="ECO:0000256" key="16">
    <source>
        <dbReference type="ARBA" id="ARBA00023128"/>
    </source>
</evidence>
<keyword evidence="21" id="KW-0807">Transducer</keyword>
<dbReference type="GO" id="GO:0017046">
    <property type="term" value="F:peptide hormone binding"/>
    <property type="evidence" value="ECO:0007669"/>
    <property type="project" value="TreeGrafter"/>
</dbReference>
<evidence type="ECO:0000256" key="22">
    <source>
        <dbReference type="ARBA" id="ARBA00037004"/>
    </source>
</evidence>
<evidence type="ECO:0000256" key="21">
    <source>
        <dbReference type="ARBA" id="ARBA00023224"/>
    </source>
</evidence>
<keyword evidence="6" id="KW-0050">Antiport</keyword>
<keyword evidence="9 35" id="KW-0812">Transmembrane</keyword>
<evidence type="ECO:0000256" key="7">
    <source>
        <dbReference type="ARBA" id="ARBA00022475"/>
    </source>
</evidence>
<evidence type="ECO:0000256" key="14">
    <source>
        <dbReference type="ARBA" id="ARBA00023040"/>
    </source>
</evidence>
<dbReference type="GO" id="GO:0005310">
    <property type="term" value="F:dicarboxylic acid transmembrane transporter activity"/>
    <property type="evidence" value="ECO:0007669"/>
    <property type="project" value="UniProtKB-ARBA"/>
</dbReference>
<evidence type="ECO:0000256" key="1">
    <source>
        <dbReference type="ARBA" id="ARBA00004448"/>
    </source>
</evidence>
<evidence type="ECO:0000256" key="23">
    <source>
        <dbReference type="ARBA" id="ARBA00050259"/>
    </source>
</evidence>
<evidence type="ECO:0000256" key="5">
    <source>
        <dbReference type="ARBA" id="ARBA00022448"/>
    </source>
</evidence>
<evidence type="ECO:0000256" key="8">
    <source>
        <dbReference type="ARBA" id="ARBA00022553"/>
    </source>
</evidence>
<dbReference type="SUPFAM" id="SSF111418">
    <property type="entry name" value="Hormone receptor domain"/>
    <property type="match status" value="1"/>
</dbReference>
<keyword evidence="16" id="KW-0496">Mitochondrion</keyword>